<feature type="compositionally biased region" description="Basic and acidic residues" evidence="1">
    <location>
        <begin position="289"/>
        <end position="301"/>
    </location>
</feature>
<feature type="compositionally biased region" description="Acidic residues" evidence="1">
    <location>
        <begin position="302"/>
        <end position="317"/>
    </location>
</feature>
<name>W7F561_PLAF8</name>
<organism evidence="2 3">
    <name type="scientific">Plasmodium falciparum (isolate 7G8)</name>
    <dbReference type="NCBI Taxonomy" id="57266"/>
    <lineage>
        <taxon>Eukaryota</taxon>
        <taxon>Sar</taxon>
        <taxon>Alveolata</taxon>
        <taxon>Apicomplexa</taxon>
        <taxon>Aconoidasida</taxon>
        <taxon>Haemosporida</taxon>
        <taxon>Plasmodiidae</taxon>
        <taxon>Plasmodium</taxon>
        <taxon>Plasmodium (Laverania)</taxon>
    </lineage>
</organism>
<dbReference type="Proteomes" id="UP000030688">
    <property type="component" value="Unassembled WGS sequence"/>
</dbReference>
<gene>
    <name evidence="2" type="ORF">PFBG_03746</name>
</gene>
<dbReference type="AlphaFoldDB" id="W7F561"/>
<feature type="compositionally biased region" description="Low complexity" evidence="1">
    <location>
        <begin position="278"/>
        <end position="288"/>
    </location>
</feature>
<evidence type="ECO:0000256" key="1">
    <source>
        <dbReference type="SAM" id="MobiDB-lite"/>
    </source>
</evidence>
<evidence type="ECO:0000313" key="3">
    <source>
        <dbReference type="Proteomes" id="UP000030688"/>
    </source>
</evidence>
<reference evidence="3" key="1">
    <citation type="submission" date="2007-11" db="EMBL/GenBank/DDBJ databases">
        <authorList>
            <consortium name="The Broad Institute Genome Sequencing Platform"/>
            <person name="Volkman S.K."/>
            <person name="Daily J.P."/>
            <person name="Sarr O."/>
            <person name="Ndiaye D."/>
            <person name="Ndir O."/>
            <person name="Mboup S."/>
            <person name="Lukens A."/>
            <person name="Stange-Thomann N."/>
            <person name="Mauceli E."/>
            <person name="Gnerre S."/>
            <person name="Jaffe D."/>
            <person name="Zainoun J."/>
            <person name="Wiegand R.C."/>
            <person name="Birren B."/>
            <person name="Galagan J."/>
            <person name="Lander E."/>
            <person name="Wirth D.F."/>
        </authorList>
    </citation>
    <scope>NUCLEOTIDE SEQUENCE [LARGE SCALE GENOMIC DNA]</scope>
    <source>
        <strain evidence="3">7G8</strain>
    </source>
</reference>
<feature type="region of interest" description="Disordered" evidence="1">
    <location>
        <begin position="272"/>
        <end position="319"/>
    </location>
</feature>
<proteinExistence type="predicted"/>
<protein>
    <submittedName>
        <fullName evidence="2">Uncharacterized protein</fullName>
    </submittedName>
</protein>
<sequence length="544" mass="64704">MDGAIELLPNVKNDHFLENKNLINEYNKLYMHRYYHINNHTTNNDNIYNDIICNNNYNISNIHTCNSNISNHTVLGCTSQRKSFNKYKFLLNLSKTLLSKKYLSINSSTRFEKKNVKNKDFKNKNSKNTIIKEKAKSYMLSLLNKKICNHLYEENKIKQSNEEKVKGPTENYDPIYNLKINNKNEDQEINEQNKSVLNTNKDAHKYVNHVNGKYLNNYNVSESMGDNTIILGVYNNTKDIKNYELKDKTKNESINFDMRNIQLCNADIEEGERVTDRNNTNDTNSNYSKKNEDIEDHKNDNNNDDNEDDNNDDGNYDDEYKNSEKFVKKKILKYICKNEIIENVSNVFNYVKNIYFVIIKNEKMMFYFLYNTKDVLNNIIYMENENKVSYNDSKFLLYFLLNEEEIYKKLFEKLNLDIEKERLISKLKKINLKFNELKYDFEKNLHKNNIHQIYFMKKRKIFINNMKGLQFNKNSFNTSNATTISGLKMVSLKNVIPKLYNCKDYKKTNHFFFNMYENISKENNGVDNVNEAKKKNTSHQNIKK</sequence>
<dbReference type="EMBL" id="KE123626">
    <property type="protein sequence ID" value="EUR69532.1"/>
    <property type="molecule type" value="Genomic_DNA"/>
</dbReference>
<accession>W7F561</accession>
<reference evidence="2 3" key="2">
    <citation type="submission" date="2013-02" db="EMBL/GenBank/DDBJ databases">
        <title>The Genome Sequence of Plasmodium falciparum 7G8.</title>
        <authorList>
            <consortium name="The Broad Institute Genome Sequencing Platform"/>
            <consortium name="The Broad Institute Genome Sequencing Center for Infectious Disease"/>
            <person name="Neafsey D."/>
            <person name="Cheeseman I."/>
            <person name="Volkman S."/>
            <person name="Adams J."/>
            <person name="Walker B."/>
            <person name="Young S.K."/>
            <person name="Zeng Q."/>
            <person name="Gargeya S."/>
            <person name="Fitzgerald M."/>
            <person name="Haas B."/>
            <person name="Abouelleil A."/>
            <person name="Alvarado L."/>
            <person name="Arachchi H.M."/>
            <person name="Berlin A.M."/>
            <person name="Chapman S.B."/>
            <person name="Dewar J."/>
            <person name="Goldberg J."/>
            <person name="Griggs A."/>
            <person name="Gujja S."/>
            <person name="Hansen M."/>
            <person name="Howarth C."/>
            <person name="Imamovic A."/>
            <person name="Larimer J."/>
            <person name="McCowan C."/>
            <person name="Murphy C."/>
            <person name="Neiman D."/>
            <person name="Pearson M."/>
            <person name="Priest M."/>
            <person name="Roberts A."/>
            <person name="Saif S."/>
            <person name="Shea T."/>
            <person name="Sisk P."/>
            <person name="Sykes S."/>
            <person name="Wortman J."/>
            <person name="Nusbaum C."/>
            <person name="Birren B."/>
        </authorList>
    </citation>
    <scope>NUCLEOTIDE SEQUENCE [LARGE SCALE GENOMIC DNA]</scope>
    <source>
        <strain evidence="2 3">7G8</strain>
    </source>
</reference>
<evidence type="ECO:0000313" key="2">
    <source>
        <dbReference type="EMBL" id="EUR69532.1"/>
    </source>
</evidence>